<dbReference type="InterPro" id="IPR016197">
    <property type="entry name" value="Chromo-like_dom_sf"/>
</dbReference>
<proteinExistence type="predicted"/>
<gene>
    <name evidence="4" type="ORF">MFLAVUS_004787</name>
</gene>
<organism evidence="4 5">
    <name type="scientific">Mucor flavus</name>
    <dbReference type="NCBI Taxonomy" id="439312"/>
    <lineage>
        <taxon>Eukaryota</taxon>
        <taxon>Fungi</taxon>
        <taxon>Fungi incertae sedis</taxon>
        <taxon>Mucoromycota</taxon>
        <taxon>Mucoromycotina</taxon>
        <taxon>Mucoromycetes</taxon>
        <taxon>Mucorales</taxon>
        <taxon>Mucorineae</taxon>
        <taxon>Mucoraceae</taxon>
        <taxon>Mucor</taxon>
    </lineage>
</organism>
<evidence type="ECO:0000259" key="3">
    <source>
        <dbReference type="PROSITE" id="PS50013"/>
    </source>
</evidence>
<accession>A0ABP9YX03</accession>
<dbReference type="SUPFAM" id="SSF54160">
    <property type="entry name" value="Chromo domain-like"/>
    <property type="match status" value="1"/>
</dbReference>
<evidence type="ECO:0000313" key="5">
    <source>
        <dbReference type="Proteomes" id="UP001473302"/>
    </source>
</evidence>
<name>A0ABP9YX03_9FUNG</name>
<dbReference type="SMART" id="SM00298">
    <property type="entry name" value="CHROMO"/>
    <property type="match status" value="1"/>
</dbReference>
<dbReference type="PROSITE" id="PS50013">
    <property type="entry name" value="CHROMO_2"/>
    <property type="match status" value="1"/>
</dbReference>
<dbReference type="InterPro" id="IPR023780">
    <property type="entry name" value="Chromo_domain"/>
</dbReference>
<evidence type="ECO:0000256" key="2">
    <source>
        <dbReference type="ARBA" id="ARBA00023242"/>
    </source>
</evidence>
<keyword evidence="2" id="KW-0539">Nucleus</keyword>
<dbReference type="PROSITE" id="PS00598">
    <property type="entry name" value="CHROMO_1"/>
    <property type="match status" value="1"/>
</dbReference>
<keyword evidence="5" id="KW-1185">Reference proteome</keyword>
<reference evidence="4 5" key="1">
    <citation type="submission" date="2024-04" db="EMBL/GenBank/DDBJ databases">
        <title>genome sequences of Mucor flavus KT1a and Helicostylum pulchrum KT1b strains isolated from the surface of a dry-aged beef.</title>
        <authorList>
            <person name="Toyotome T."/>
            <person name="Hosono M."/>
            <person name="Torimaru M."/>
            <person name="Fukuda K."/>
            <person name="Mikami N."/>
        </authorList>
    </citation>
    <scope>NUCLEOTIDE SEQUENCE [LARGE SCALE GENOMIC DNA]</scope>
    <source>
        <strain evidence="4 5">KT1a</strain>
    </source>
</reference>
<dbReference type="Gene3D" id="2.40.50.40">
    <property type="match status" value="1"/>
</dbReference>
<comment type="subcellular location">
    <subcellularLocation>
        <location evidence="1">Nucleus</location>
    </subcellularLocation>
</comment>
<comment type="caution">
    <text evidence="4">The sequence shown here is derived from an EMBL/GenBank/DDBJ whole genome shotgun (WGS) entry which is preliminary data.</text>
</comment>
<dbReference type="InterPro" id="IPR023779">
    <property type="entry name" value="Chromodomain_CS"/>
</dbReference>
<protein>
    <recommendedName>
        <fullName evidence="3">Chromo domain-containing protein</fullName>
    </recommendedName>
</protein>
<dbReference type="InterPro" id="IPR000953">
    <property type="entry name" value="Chromo/chromo_shadow_dom"/>
</dbReference>
<dbReference type="Pfam" id="PF00385">
    <property type="entry name" value="Chromo"/>
    <property type="match status" value="1"/>
</dbReference>
<evidence type="ECO:0000313" key="4">
    <source>
        <dbReference type="EMBL" id="GAA5811354.1"/>
    </source>
</evidence>
<evidence type="ECO:0000256" key="1">
    <source>
        <dbReference type="ARBA" id="ARBA00004123"/>
    </source>
</evidence>
<feature type="domain" description="Chromo" evidence="3">
    <location>
        <begin position="4"/>
        <end position="59"/>
    </location>
</feature>
<dbReference type="CDD" id="cd00024">
    <property type="entry name" value="CD_CSD"/>
    <property type="match status" value="1"/>
</dbReference>
<dbReference type="Proteomes" id="UP001473302">
    <property type="component" value="Unassembled WGS sequence"/>
</dbReference>
<sequence length="111" mass="13264">MLEDHPEYIIKQRTNQVMKQDGERQYYVKWTGYDETGNTWESEQKLLAEWPFVLKEYRRCNVQTEPIHVSNMDAETVFEYTNSVVDWEASVDCIVYVEKSKLSGLVVYVKW</sequence>
<dbReference type="EMBL" id="BAABUK010000009">
    <property type="protein sequence ID" value="GAA5811354.1"/>
    <property type="molecule type" value="Genomic_DNA"/>
</dbReference>